<sequence length="344" mass="37937">MESLFSNLKIKNLILKNRIVLPPMALDIASEKGEVTPNLIEHYRLRAQGTGLIIVEHSYVSRNGKAHPCQLGIYDDELIKGLEHLAKEIHREGTPVGIQISHAGARALMSPCGPSSVQSKYLARFGRKEPVKGSKKLSRESIRQIVDEFAQAAYRAQLAGFDFVEIHGAHGYLLNQFYSPLTNLRHDEYGGTLEKRLRFPIEVVKAVRGAVGENMPIFYRLGADDRLEGGNSIEESIIAARLLQDAGVDCLDLSGGIGGYLKNGPEGFFAYMGKAIKPALDIPVIVTGGIKTGIKANEIIAKKSADLVGVGRSLLQDSKWAYKQWLKMKSNQHLIEEKDYMISV</sequence>
<name>W0E9R7_9FIRM</name>
<dbReference type="GO" id="GO:0050661">
    <property type="term" value="F:NADP binding"/>
    <property type="evidence" value="ECO:0007669"/>
    <property type="project" value="InterPro"/>
</dbReference>
<gene>
    <name evidence="7" type="ORF">DESME_00790</name>
</gene>
<dbReference type="SUPFAM" id="SSF51395">
    <property type="entry name" value="FMN-linked oxidoreductases"/>
    <property type="match status" value="1"/>
</dbReference>
<dbReference type="GO" id="GO:0010181">
    <property type="term" value="F:FMN binding"/>
    <property type="evidence" value="ECO:0007669"/>
    <property type="project" value="InterPro"/>
</dbReference>
<dbReference type="EMBL" id="CP007032">
    <property type="protein sequence ID" value="AHF05791.1"/>
    <property type="molecule type" value="Genomic_DNA"/>
</dbReference>
<organism evidence="7 8">
    <name type="scientific">Desulfitobacterium metallireducens DSM 15288</name>
    <dbReference type="NCBI Taxonomy" id="871968"/>
    <lineage>
        <taxon>Bacteria</taxon>
        <taxon>Bacillati</taxon>
        <taxon>Bacillota</taxon>
        <taxon>Clostridia</taxon>
        <taxon>Eubacteriales</taxon>
        <taxon>Desulfitobacteriaceae</taxon>
        <taxon>Desulfitobacterium</taxon>
    </lineage>
</organism>
<accession>W0E9R7</accession>
<dbReference type="eggNOG" id="COG1902">
    <property type="taxonomic scope" value="Bacteria"/>
</dbReference>
<dbReference type="PANTHER" id="PTHR43303">
    <property type="entry name" value="NADPH DEHYDROGENASE C23G7.10C-RELATED"/>
    <property type="match status" value="1"/>
</dbReference>
<comment type="cofactor">
    <cofactor evidence="1">
        <name>FMN</name>
        <dbReference type="ChEBI" id="CHEBI:58210"/>
    </cofactor>
</comment>
<evidence type="ECO:0000313" key="7">
    <source>
        <dbReference type="EMBL" id="AHF05791.1"/>
    </source>
</evidence>
<protein>
    <submittedName>
        <fullName evidence="7">NADH oxidase</fullName>
    </submittedName>
</protein>
<dbReference type="GO" id="GO:0003959">
    <property type="term" value="F:NADPH dehydrogenase activity"/>
    <property type="evidence" value="ECO:0007669"/>
    <property type="project" value="InterPro"/>
</dbReference>
<keyword evidence="4" id="KW-0521">NADP</keyword>
<dbReference type="InterPro" id="IPR044152">
    <property type="entry name" value="YqjM-like"/>
</dbReference>
<keyword evidence="3" id="KW-0288">FMN</keyword>
<dbReference type="Gene3D" id="3.20.20.70">
    <property type="entry name" value="Aldolase class I"/>
    <property type="match status" value="1"/>
</dbReference>
<dbReference type="STRING" id="871968.DESME_00790"/>
<evidence type="ECO:0000256" key="5">
    <source>
        <dbReference type="ARBA" id="ARBA00023002"/>
    </source>
</evidence>
<evidence type="ECO:0000313" key="8">
    <source>
        <dbReference type="Proteomes" id="UP000010847"/>
    </source>
</evidence>
<keyword evidence="8" id="KW-1185">Reference proteome</keyword>
<dbReference type="OrthoDB" id="9772736at2"/>
<evidence type="ECO:0000256" key="4">
    <source>
        <dbReference type="ARBA" id="ARBA00022857"/>
    </source>
</evidence>
<feature type="domain" description="Rhodanese" evidence="6">
    <location>
        <begin position="236"/>
        <end position="269"/>
    </location>
</feature>
<dbReference type="InterPro" id="IPR001155">
    <property type="entry name" value="OxRdtase_FMN_N"/>
</dbReference>
<evidence type="ECO:0000256" key="3">
    <source>
        <dbReference type="ARBA" id="ARBA00022643"/>
    </source>
</evidence>
<dbReference type="HOGENOM" id="CLU_012153_2_3_9"/>
<keyword evidence="2" id="KW-0285">Flavoprotein</keyword>
<dbReference type="Proteomes" id="UP000010847">
    <property type="component" value="Chromosome"/>
</dbReference>
<evidence type="ECO:0000256" key="2">
    <source>
        <dbReference type="ARBA" id="ARBA00022630"/>
    </source>
</evidence>
<dbReference type="PANTHER" id="PTHR43303:SF4">
    <property type="entry name" value="NADPH DEHYDROGENASE C23G7.10C-RELATED"/>
    <property type="match status" value="1"/>
</dbReference>
<evidence type="ECO:0000256" key="1">
    <source>
        <dbReference type="ARBA" id="ARBA00001917"/>
    </source>
</evidence>
<dbReference type="RefSeq" id="WP_025248586.1">
    <property type="nucleotide sequence ID" value="NZ_CP007032.1"/>
</dbReference>
<proteinExistence type="predicted"/>
<dbReference type="Pfam" id="PF00724">
    <property type="entry name" value="Oxidored_FMN"/>
    <property type="match status" value="1"/>
</dbReference>
<dbReference type="PROSITE" id="PS50206">
    <property type="entry name" value="RHODANESE_3"/>
    <property type="match status" value="1"/>
</dbReference>
<dbReference type="KEGG" id="dmt:DESME_00790"/>
<dbReference type="CDD" id="cd02803">
    <property type="entry name" value="OYE_like_FMN_family"/>
    <property type="match status" value="1"/>
</dbReference>
<dbReference type="InterPro" id="IPR013785">
    <property type="entry name" value="Aldolase_TIM"/>
</dbReference>
<dbReference type="InterPro" id="IPR001763">
    <property type="entry name" value="Rhodanese-like_dom"/>
</dbReference>
<keyword evidence="5" id="KW-0560">Oxidoreductase</keyword>
<reference evidence="7 8" key="1">
    <citation type="submission" date="2013-12" db="EMBL/GenBank/DDBJ databases">
        <authorList>
            <consortium name="DOE Joint Genome Institute"/>
            <person name="Smidt H."/>
            <person name="Huntemann M."/>
            <person name="Han J."/>
            <person name="Chen A."/>
            <person name="Kyrpides N."/>
            <person name="Mavromatis K."/>
            <person name="Markowitz V."/>
            <person name="Palaniappan K."/>
            <person name="Ivanova N."/>
            <person name="Schaumberg A."/>
            <person name="Pati A."/>
            <person name="Liolios K."/>
            <person name="Nordberg H.P."/>
            <person name="Cantor M.N."/>
            <person name="Hua S.X."/>
            <person name="Woyke T."/>
        </authorList>
    </citation>
    <scope>NUCLEOTIDE SEQUENCE [LARGE SCALE GENOMIC DNA]</scope>
    <source>
        <strain evidence="8">DSM 15288</strain>
    </source>
</reference>
<dbReference type="AlphaFoldDB" id="W0E9R7"/>
<evidence type="ECO:0000259" key="6">
    <source>
        <dbReference type="PROSITE" id="PS50206"/>
    </source>
</evidence>